<protein>
    <submittedName>
        <fullName evidence="2">Uncharacterized protein</fullName>
    </submittedName>
</protein>
<organism evidence="2 3">
    <name type="scientific">Streptomyces cirratus</name>
    <dbReference type="NCBI Taxonomy" id="68187"/>
    <lineage>
        <taxon>Bacteria</taxon>
        <taxon>Bacillati</taxon>
        <taxon>Actinomycetota</taxon>
        <taxon>Actinomycetes</taxon>
        <taxon>Kitasatosporales</taxon>
        <taxon>Streptomycetaceae</taxon>
        <taxon>Streptomyces</taxon>
    </lineage>
</organism>
<reference evidence="3" key="1">
    <citation type="journal article" date="2019" name="Int. J. Syst. Evol. Microbiol.">
        <title>The Global Catalogue of Microorganisms (GCM) 10K type strain sequencing project: providing services to taxonomists for standard genome sequencing and annotation.</title>
        <authorList>
            <consortium name="The Broad Institute Genomics Platform"/>
            <consortium name="The Broad Institute Genome Sequencing Center for Infectious Disease"/>
            <person name="Wu L."/>
            <person name="Ma J."/>
        </authorList>
    </citation>
    <scope>NUCLEOTIDE SEQUENCE [LARGE SCALE GENOMIC DNA]</scope>
    <source>
        <strain evidence="3">JCM 4738</strain>
    </source>
</reference>
<comment type="caution">
    <text evidence="2">The sequence shown here is derived from an EMBL/GenBank/DDBJ whole genome shotgun (WGS) entry which is preliminary data.</text>
</comment>
<gene>
    <name evidence="2" type="ORF">GCM10010347_58730</name>
</gene>
<evidence type="ECO:0000313" key="2">
    <source>
        <dbReference type="EMBL" id="GHB80318.1"/>
    </source>
</evidence>
<proteinExistence type="predicted"/>
<name>A0ABQ3F4X8_9ACTN</name>
<dbReference type="Proteomes" id="UP000642673">
    <property type="component" value="Unassembled WGS sequence"/>
</dbReference>
<dbReference type="EMBL" id="BMVP01000017">
    <property type="protein sequence ID" value="GHB80318.1"/>
    <property type="molecule type" value="Genomic_DNA"/>
</dbReference>
<sequence length="95" mass="10120">MSEAPPVPFNEVRDFPSRAAAVPGADRSGYRGGVDPHTKASLSTSLTRDRGEPTHITTTAERGAFCLAVCSCGWTGPARRSRDLARRDATRHPAG</sequence>
<feature type="region of interest" description="Disordered" evidence="1">
    <location>
        <begin position="75"/>
        <end position="95"/>
    </location>
</feature>
<feature type="region of interest" description="Disordered" evidence="1">
    <location>
        <begin position="1"/>
        <end position="54"/>
    </location>
</feature>
<keyword evidence="3" id="KW-1185">Reference proteome</keyword>
<evidence type="ECO:0000313" key="3">
    <source>
        <dbReference type="Proteomes" id="UP000642673"/>
    </source>
</evidence>
<feature type="compositionally biased region" description="Basic and acidic residues" evidence="1">
    <location>
        <begin position="80"/>
        <end position="95"/>
    </location>
</feature>
<accession>A0ABQ3F4X8</accession>
<evidence type="ECO:0000256" key="1">
    <source>
        <dbReference type="SAM" id="MobiDB-lite"/>
    </source>
</evidence>